<reference evidence="1 2" key="1">
    <citation type="submission" date="2024-09" db="EMBL/GenBank/DDBJ databases">
        <title>Floridaenema gen nov. (Aerosakkonemataceae, Aerosakkonematales ord. nov., Cyanobacteria) from benthic tropical and subtropical fresh waters, with the description of four new species.</title>
        <authorList>
            <person name="Moretto J.A."/>
            <person name="Berthold D.E."/>
            <person name="Lefler F.W."/>
            <person name="Huang I.-S."/>
            <person name="Laughinghouse H. IV."/>
        </authorList>
    </citation>
    <scope>NUCLEOTIDE SEQUENCE [LARGE SCALE GENOMIC DNA]</scope>
    <source>
        <strain evidence="1 2">BLCC-F50</strain>
    </source>
</reference>
<evidence type="ECO:0008006" key="3">
    <source>
        <dbReference type="Google" id="ProtNLM"/>
    </source>
</evidence>
<protein>
    <recommendedName>
        <fullName evidence="3">Type I restriction enzyme R protein N-terminal domain-containing protein</fullName>
    </recommendedName>
</protein>
<evidence type="ECO:0000313" key="2">
    <source>
        <dbReference type="Proteomes" id="UP001576784"/>
    </source>
</evidence>
<dbReference type="EMBL" id="JBHFNR010000135">
    <property type="protein sequence ID" value="MFB2894938.1"/>
    <property type="molecule type" value="Genomic_DNA"/>
</dbReference>
<sequence length="155" mass="17560">MLLAEWSNILDKILPDECVEQVICNQFVEPLLEALGFNAQERRPQFKTGNSADKVDFAARHNKDSDIFFNSKVNPYLLVEVKARATGAGNKINLAEDTPQYLATRQQIKKYLLAPNCQTAQWGIITNGVHIQLFRRHGRVVIPATNNEIIKKDNI</sequence>
<proteinExistence type="predicted"/>
<name>A0ABV4XTC2_9CYAN</name>
<organism evidence="1 2">
    <name type="scientific">Floridaenema flaviceps BLCC-F50</name>
    <dbReference type="NCBI Taxonomy" id="3153642"/>
    <lineage>
        <taxon>Bacteria</taxon>
        <taxon>Bacillati</taxon>
        <taxon>Cyanobacteriota</taxon>
        <taxon>Cyanophyceae</taxon>
        <taxon>Oscillatoriophycideae</taxon>
        <taxon>Aerosakkonematales</taxon>
        <taxon>Aerosakkonemataceae</taxon>
        <taxon>Floridanema</taxon>
        <taxon>Floridanema flaviceps</taxon>
    </lineage>
</organism>
<dbReference type="Proteomes" id="UP001576784">
    <property type="component" value="Unassembled WGS sequence"/>
</dbReference>
<evidence type="ECO:0000313" key="1">
    <source>
        <dbReference type="EMBL" id="MFB2894938.1"/>
    </source>
</evidence>
<keyword evidence="2" id="KW-1185">Reference proteome</keyword>
<dbReference type="RefSeq" id="WP_413264580.1">
    <property type="nucleotide sequence ID" value="NZ_JBHFNR010000135.1"/>
</dbReference>
<accession>A0ABV4XTC2</accession>
<comment type="caution">
    <text evidence="1">The sequence shown here is derived from an EMBL/GenBank/DDBJ whole genome shotgun (WGS) entry which is preliminary data.</text>
</comment>
<gene>
    <name evidence="1" type="ORF">ACE1CI_18675</name>
</gene>